<proteinExistence type="predicted"/>
<reference evidence="2" key="1">
    <citation type="journal article" date="2024" name="Proc. Natl. Acad. Sci. U.S.A.">
        <title>Extraordinary preservation of gene collinearity over three hundred million years revealed in homosporous lycophytes.</title>
        <authorList>
            <person name="Li C."/>
            <person name="Wickell D."/>
            <person name="Kuo L.Y."/>
            <person name="Chen X."/>
            <person name="Nie B."/>
            <person name="Liao X."/>
            <person name="Peng D."/>
            <person name="Ji J."/>
            <person name="Jenkins J."/>
            <person name="Williams M."/>
            <person name="Shu S."/>
            <person name="Plott C."/>
            <person name="Barry K."/>
            <person name="Rajasekar S."/>
            <person name="Grimwood J."/>
            <person name="Han X."/>
            <person name="Sun S."/>
            <person name="Hou Z."/>
            <person name="He W."/>
            <person name="Dai G."/>
            <person name="Sun C."/>
            <person name="Schmutz J."/>
            <person name="Leebens-Mack J.H."/>
            <person name="Li F.W."/>
            <person name="Wang L."/>
        </authorList>
    </citation>
    <scope>NUCLEOTIDE SEQUENCE [LARGE SCALE GENOMIC DNA]</scope>
    <source>
        <strain evidence="2">cv. PW_Plant_1</strain>
    </source>
</reference>
<gene>
    <name evidence="1" type="ORF">O6H91_19G069300</name>
</gene>
<organism evidence="1 2">
    <name type="scientific">Diphasiastrum complanatum</name>
    <name type="common">Issler's clubmoss</name>
    <name type="synonym">Lycopodium complanatum</name>
    <dbReference type="NCBI Taxonomy" id="34168"/>
    <lineage>
        <taxon>Eukaryota</taxon>
        <taxon>Viridiplantae</taxon>
        <taxon>Streptophyta</taxon>
        <taxon>Embryophyta</taxon>
        <taxon>Tracheophyta</taxon>
        <taxon>Lycopodiopsida</taxon>
        <taxon>Lycopodiales</taxon>
        <taxon>Lycopodiaceae</taxon>
        <taxon>Lycopodioideae</taxon>
        <taxon>Diphasiastrum</taxon>
    </lineage>
</organism>
<evidence type="ECO:0000313" key="2">
    <source>
        <dbReference type="Proteomes" id="UP001162992"/>
    </source>
</evidence>
<keyword evidence="2" id="KW-1185">Reference proteome</keyword>
<accession>A0ACC2AWA0</accession>
<sequence>MEKEEGGIAIQGVKLLAEAGISQVPPKFIRPPHERNSIAQCSPHHIPLLDLTHLHGHNRHLLLEQLHTACKQWGFFRVINHGVSARICDRMMEVVNQFFDLPIEEKMVYYEGNILKKGTRYGVSFNAETDEVLEWRDSLRHFCCPLPEVVETWPDKPAAYREIAVEYATSVRHLAEQLLAALSECLELKADRLLRSLGTFIQTLLMNYYPPCPNPELALGLTAHSDISALTVLLQDETTGLQVSQDGLWVDVEPVPNSFIVNVGDVLQVLSNDTYQSVQHRAITNSEKARVSIVMYCAPSLDTQIFPFKELVDNDHPPLFRGFTYADYRTSFYSKRREGKQPLESMRIVAV</sequence>
<evidence type="ECO:0000313" key="1">
    <source>
        <dbReference type="EMBL" id="KAJ7521818.1"/>
    </source>
</evidence>
<protein>
    <submittedName>
        <fullName evidence="1">Uncharacterized protein</fullName>
    </submittedName>
</protein>
<dbReference type="EMBL" id="CM055110">
    <property type="protein sequence ID" value="KAJ7521818.1"/>
    <property type="molecule type" value="Genomic_DNA"/>
</dbReference>
<comment type="caution">
    <text evidence="1">The sequence shown here is derived from an EMBL/GenBank/DDBJ whole genome shotgun (WGS) entry which is preliminary data.</text>
</comment>
<dbReference type="Proteomes" id="UP001162992">
    <property type="component" value="Chromosome 19"/>
</dbReference>
<name>A0ACC2AWA0_DIPCM</name>